<dbReference type="EMBL" id="LWBP01000210">
    <property type="protein sequence ID" value="OQP53531.1"/>
    <property type="molecule type" value="Genomic_DNA"/>
</dbReference>
<dbReference type="SUPFAM" id="SSF52833">
    <property type="entry name" value="Thioredoxin-like"/>
    <property type="match status" value="1"/>
</dbReference>
<dbReference type="PANTHER" id="PTHR36057:SF1">
    <property type="entry name" value="LIPOPROTEIN LIPID ATTACHMENT SITE-LIKE PROTEIN, PUTATIVE (DUF1223)-RELATED"/>
    <property type="match status" value="1"/>
</dbReference>
<name>A0A1V9F5G3_9BACT</name>
<dbReference type="InterPro" id="IPR010634">
    <property type="entry name" value="DUF1223"/>
</dbReference>
<dbReference type="AlphaFoldDB" id="A0A1V9F5G3"/>
<dbReference type="RefSeq" id="WP_081169410.1">
    <property type="nucleotide sequence ID" value="NZ_LWBP01000210.1"/>
</dbReference>
<evidence type="ECO:0000313" key="1">
    <source>
        <dbReference type="EMBL" id="OQP53531.1"/>
    </source>
</evidence>
<dbReference type="Proteomes" id="UP000192276">
    <property type="component" value="Unassembled WGS sequence"/>
</dbReference>
<sequence length="251" mass="27902">MKTIIVMITIAVLAAAFARPLYNKDKSKKATAGNNNGFVVAELFTSEGCSSCPPADKLIQKITQENTGKSVYVLAFHVDYWDHQGWKDRFSDAAHTERQRRYAGWLNLETVYTPQMVINGHKEFIGSYENNITKAITKELAQPAAQTISLRPHVEGNKLHVDFTAAAQKNAELVLALVQKTATSNVKAGENTGRHLTHVQIVRQLYTQDVSDNKKIMLDLPGDFNANAFELIGFVQQKKNGRITAAAKAEW</sequence>
<evidence type="ECO:0000313" key="2">
    <source>
        <dbReference type="Proteomes" id="UP000192276"/>
    </source>
</evidence>
<gene>
    <name evidence="1" type="ORF">A4R26_06005</name>
</gene>
<keyword evidence="2" id="KW-1185">Reference proteome</keyword>
<organism evidence="1 2">
    <name type="scientific">Niastella populi</name>
    <dbReference type="NCBI Taxonomy" id="550983"/>
    <lineage>
        <taxon>Bacteria</taxon>
        <taxon>Pseudomonadati</taxon>
        <taxon>Bacteroidota</taxon>
        <taxon>Chitinophagia</taxon>
        <taxon>Chitinophagales</taxon>
        <taxon>Chitinophagaceae</taxon>
        <taxon>Niastella</taxon>
    </lineage>
</organism>
<evidence type="ECO:0008006" key="3">
    <source>
        <dbReference type="Google" id="ProtNLM"/>
    </source>
</evidence>
<accession>A0A1V9F5G3</accession>
<reference evidence="2" key="1">
    <citation type="submission" date="2016-04" db="EMBL/GenBank/DDBJ databases">
        <authorList>
            <person name="Chen L."/>
            <person name="Zhuang W."/>
            <person name="Wang G."/>
        </authorList>
    </citation>
    <scope>NUCLEOTIDE SEQUENCE [LARGE SCALE GENOMIC DNA]</scope>
    <source>
        <strain evidence="2">208</strain>
    </source>
</reference>
<proteinExistence type="predicted"/>
<dbReference type="InterPro" id="IPR036249">
    <property type="entry name" value="Thioredoxin-like_sf"/>
</dbReference>
<dbReference type="Pfam" id="PF06764">
    <property type="entry name" value="DUF1223"/>
    <property type="match status" value="1"/>
</dbReference>
<dbReference type="PANTHER" id="PTHR36057">
    <property type="match status" value="1"/>
</dbReference>
<protein>
    <recommendedName>
        <fullName evidence="3">DUF1223 domain-containing protein</fullName>
    </recommendedName>
</protein>
<dbReference type="STRING" id="550983.A4R26_06005"/>
<comment type="caution">
    <text evidence="1">The sequence shown here is derived from an EMBL/GenBank/DDBJ whole genome shotgun (WGS) entry which is preliminary data.</text>
</comment>